<evidence type="ECO:0000313" key="3">
    <source>
        <dbReference type="EMBL" id="KAK0669301.1"/>
    </source>
</evidence>
<name>A0AA39ZE60_9PEZI</name>
<organism evidence="3 4">
    <name type="scientific">Cercophora samala</name>
    <dbReference type="NCBI Taxonomy" id="330535"/>
    <lineage>
        <taxon>Eukaryota</taxon>
        <taxon>Fungi</taxon>
        <taxon>Dikarya</taxon>
        <taxon>Ascomycota</taxon>
        <taxon>Pezizomycotina</taxon>
        <taxon>Sordariomycetes</taxon>
        <taxon>Sordariomycetidae</taxon>
        <taxon>Sordariales</taxon>
        <taxon>Lasiosphaeriaceae</taxon>
        <taxon>Cercophora</taxon>
    </lineage>
</organism>
<proteinExistence type="predicted"/>
<sequence length="454" mass="47682">MRGFSAGGGGGGGMVGTVLKVAPVVCSFFAFVFLAVALSAGSSPNYIEGLSVINFNMSTFGKNLIKAPNVQEAAQGACDKADNAVTDAGNALGDAAGEIGGFFGGQKAKDDAKKALNGASDKVGDGVGAACEKGAEIADKAVQLGQDLVDKALGSVAKAIGLKEYYSIHIGALCEGMYTPLFSDPAARPNVEKCTKKFVAEQTDLSKSLDSSLNVGPFKFKLSDVGLIDTIQDALDLIPRALAAMGFFFLVSTIFLALAFLGSAAVLASAFVPALAPFETTVLLPTLVCLGLGWFLAGVGTLGLTAAAEKIKNAVNEDGAKFGLSAATSPGLYFLIWAAAVLSTVGFASLAYAWYQSRHISGDRSETDSDLDEQKHVARGQYPIMQGNYPPSERGSYYGAQDGQDQMQQVDFGGQPHQGQMMQQQQQQQQQDDDMYLPPPVHDGRPSKEYYQQQ</sequence>
<keyword evidence="2" id="KW-1133">Transmembrane helix</keyword>
<feature type="compositionally biased region" description="Basic and acidic residues" evidence="1">
    <location>
        <begin position="362"/>
        <end position="376"/>
    </location>
</feature>
<dbReference type="AlphaFoldDB" id="A0AA39ZE60"/>
<dbReference type="EMBL" id="JAULSY010000045">
    <property type="protein sequence ID" value="KAK0669301.1"/>
    <property type="molecule type" value="Genomic_DNA"/>
</dbReference>
<evidence type="ECO:0000313" key="4">
    <source>
        <dbReference type="Proteomes" id="UP001174997"/>
    </source>
</evidence>
<gene>
    <name evidence="3" type="ORF">QBC41DRAFT_250376</name>
</gene>
<feature type="transmembrane region" description="Helical" evidence="2">
    <location>
        <begin position="331"/>
        <end position="355"/>
    </location>
</feature>
<keyword evidence="2" id="KW-0472">Membrane</keyword>
<feature type="transmembrane region" description="Helical" evidence="2">
    <location>
        <begin position="282"/>
        <end position="304"/>
    </location>
</feature>
<evidence type="ECO:0000256" key="2">
    <source>
        <dbReference type="SAM" id="Phobius"/>
    </source>
</evidence>
<protein>
    <submittedName>
        <fullName evidence="3">SUR7/PalI family-domain-containing protein</fullName>
    </submittedName>
</protein>
<dbReference type="Proteomes" id="UP001174997">
    <property type="component" value="Unassembled WGS sequence"/>
</dbReference>
<dbReference type="PANTHER" id="PTHR28019">
    <property type="entry name" value="CELL MEMBRANE PROTEIN YLR413W-RELATED"/>
    <property type="match status" value="1"/>
</dbReference>
<accession>A0AA39ZE60</accession>
<feature type="transmembrane region" description="Helical" evidence="2">
    <location>
        <begin position="247"/>
        <end position="276"/>
    </location>
</feature>
<comment type="caution">
    <text evidence="3">The sequence shown here is derived from an EMBL/GenBank/DDBJ whole genome shotgun (WGS) entry which is preliminary data.</text>
</comment>
<dbReference type="InterPro" id="IPR052413">
    <property type="entry name" value="SUR7_domain"/>
</dbReference>
<reference evidence="3" key="1">
    <citation type="submission" date="2023-06" db="EMBL/GenBank/DDBJ databases">
        <title>Genome-scale phylogeny and comparative genomics of the fungal order Sordariales.</title>
        <authorList>
            <consortium name="Lawrence Berkeley National Laboratory"/>
            <person name="Hensen N."/>
            <person name="Bonometti L."/>
            <person name="Westerberg I."/>
            <person name="Brannstrom I.O."/>
            <person name="Guillou S."/>
            <person name="Cros-Aarteil S."/>
            <person name="Calhoun S."/>
            <person name="Haridas S."/>
            <person name="Kuo A."/>
            <person name="Mondo S."/>
            <person name="Pangilinan J."/>
            <person name="Riley R."/>
            <person name="Labutti K."/>
            <person name="Andreopoulos B."/>
            <person name="Lipzen A."/>
            <person name="Chen C."/>
            <person name="Yanf M."/>
            <person name="Daum C."/>
            <person name="Ng V."/>
            <person name="Clum A."/>
            <person name="Steindorff A."/>
            <person name="Ohm R."/>
            <person name="Martin F."/>
            <person name="Silar P."/>
            <person name="Natvig D."/>
            <person name="Lalanne C."/>
            <person name="Gautier V."/>
            <person name="Ament-Velasquez S.L."/>
            <person name="Kruys A."/>
            <person name="Hutchinson M.I."/>
            <person name="Powell A.J."/>
            <person name="Barry K."/>
            <person name="Miller A.N."/>
            <person name="Grigoriev I.V."/>
            <person name="Debuchy R."/>
            <person name="Gladieux P."/>
            <person name="Thoren M.H."/>
            <person name="Johannesson H."/>
        </authorList>
    </citation>
    <scope>NUCLEOTIDE SEQUENCE</scope>
    <source>
        <strain evidence="3">CBS 307.81</strain>
    </source>
</reference>
<dbReference type="PANTHER" id="PTHR28019:SF7">
    <property type="entry name" value="SUR7 PROTEIN"/>
    <property type="match status" value="1"/>
</dbReference>
<keyword evidence="2" id="KW-0812">Transmembrane</keyword>
<feature type="transmembrane region" description="Helical" evidence="2">
    <location>
        <begin position="21"/>
        <end position="41"/>
    </location>
</feature>
<feature type="region of interest" description="Disordered" evidence="1">
    <location>
        <begin position="362"/>
        <end position="454"/>
    </location>
</feature>
<dbReference type="GO" id="GO:0031505">
    <property type="term" value="P:fungal-type cell wall organization"/>
    <property type="evidence" value="ECO:0007669"/>
    <property type="project" value="TreeGrafter"/>
</dbReference>
<dbReference type="GO" id="GO:0005886">
    <property type="term" value="C:plasma membrane"/>
    <property type="evidence" value="ECO:0007669"/>
    <property type="project" value="TreeGrafter"/>
</dbReference>
<evidence type="ECO:0000256" key="1">
    <source>
        <dbReference type="SAM" id="MobiDB-lite"/>
    </source>
</evidence>
<dbReference type="GO" id="GO:0051285">
    <property type="term" value="C:cell cortex of cell tip"/>
    <property type="evidence" value="ECO:0007669"/>
    <property type="project" value="TreeGrafter"/>
</dbReference>
<feature type="compositionally biased region" description="Low complexity" evidence="1">
    <location>
        <begin position="413"/>
        <end position="430"/>
    </location>
</feature>
<keyword evidence="4" id="KW-1185">Reference proteome</keyword>